<protein>
    <recommendedName>
        <fullName evidence="4">DNA-binding transcriptional activator</fullName>
    </recommendedName>
</protein>
<dbReference type="PANTHER" id="PTHR35807:SF1">
    <property type="entry name" value="TRANSCRIPTIONAL REGULATOR REDD"/>
    <property type="match status" value="1"/>
</dbReference>
<dbReference type="InterPro" id="IPR051677">
    <property type="entry name" value="AfsR-DnrI-RedD_regulator"/>
</dbReference>
<dbReference type="EMBL" id="CP032869">
    <property type="protein sequence ID" value="AYL97519.1"/>
    <property type="molecule type" value="Genomic_DNA"/>
</dbReference>
<evidence type="ECO:0008006" key="4">
    <source>
        <dbReference type="Google" id="ProtNLM"/>
    </source>
</evidence>
<dbReference type="RefSeq" id="WP_119411088.1">
    <property type="nucleotide sequence ID" value="NZ_CP032869.1"/>
</dbReference>
<name>A0A494VSX4_9SPHI</name>
<feature type="transmembrane region" description="Helical" evidence="1">
    <location>
        <begin position="561"/>
        <end position="582"/>
    </location>
</feature>
<dbReference type="Gene3D" id="2.120.10.80">
    <property type="entry name" value="Kelch-type beta propeller"/>
    <property type="match status" value="1"/>
</dbReference>
<proteinExistence type="predicted"/>
<evidence type="ECO:0000313" key="2">
    <source>
        <dbReference type="EMBL" id="AYL97519.1"/>
    </source>
</evidence>
<organism evidence="2 3">
    <name type="scientific">Mucilaginibacter celer</name>
    <dbReference type="NCBI Taxonomy" id="2305508"/>
    <lineage>
        <taxon>Bacteria</taxon>
        <taxon>Pseudomonadati</taxon>
        <taxon>Bacteroidota</taxon>
        <taxon>Sphingobacteriia</taxon>
        <taxon>Sphingobacteriales</taxon>
        <taxon>Sphingobacteriaceae</taxon>
        <taxon>Mucilaginibacter</taxon>
    </lineage>
</organism>
<keyword evidence="1" id="KW-0812">Transmembrane</keyword>
<dbReference type="OrthoDB" id="1110630at2"/>
<sequence>MIKKDKILMLRKKACKIVLLFIMLLPALKGNGQGLQFGSNDSLMSKRTSYQVFKQDPPTFHNRVVISFDLSLWDNQHLGYILNLTDVKGNSYSLSSIYNMGSFLNFNIDSRSNKLNIPLANSVLKRRKWMKIVVDLDLKGDKVGVSVDGKWYRAGGLGFDGKMTARITFGKNEHYSDVPNMAIKNLVVSNDDDRYSFQLNEWTGNDVYSAEGDDLGHVDNPSWLINESYFWKQKYTRTFNEVAGLNFNQRTGQFFIFKNDSVFYYDNERGNAWAKAFKKQLDVPLHLGKSVINVKENKCYLYEVLRAPKPSPSIAAFNLDSLTWDFYGRATITEQRHHHNIFYDKDFNNLYLFGGYGSFKYYKDFFKYDKITDNWQIQNFTGDVITPRFFSASSTADSNNDVYIFGGYGNQSGNQVVGGMHYYDLYRVNLSTHTVKKLWDIKPNEEAFVPANNLIISKDKQFFYALCYPHEKPKTAMRLYKFSIKDGSYQIVSGTIPVVSERIETDHNLFYNATQDVFYCTTQEFITPSQSVIKIFALTAPPVSELDYLAAHQPRQKTFTLYRVLGGVSALLLLAGIVMFFLKRKRTDDEVPAPAGNEAPVITYREENEPGSRANAVYLLGEFTVFDKNAKDITYLFSSKIKQLFILILLNSRDKSGVISKKISTILWPDKDVAKTKNIRGVTINHLRKILSDIEGLELTFLNDTYSFVIADDFYCDYFIVRDDLKQAGNAEQSLFNHFDLVARGGLLQHIPEIWLDDFKQEYEEALMPVILPVIKKVYDSFDYKRALEISRVVLNIDPFNDIAIKFKIKALRRTRGIEHARKVYDEFAAEYEKSLGEEYHVPFEKICSNKSDER</sequence>
<keyword evidence="1" id="KW-0472">Membrane</keyword>
<gene>
    <name evidence="2" type="ORF">HYN43_020415</name>
</gene>
<accession>A0A494VSX4</accession>
<dbReference type="Pfam" id="PF24681">
    <property type="entry name" value="Kelch_KLHDC2_KLHL20_DRC7"/>
    <property type="match status" value="1"/>
</dbReference>
<evidence type="ECO:0000313" key="3">
    <source>
        <dbReference type="Proteomes" id="UP000270046"/>
    </source>
</evidence>
<dbReference type="GO" id="GO:0003677">
    <property type="term" value="F:DNA binding"/>
    <property type="evidence" value="ECO:0007669"/>
    <property type="project" value="TreeGrafter"/>
</dbReference>
<dbReference type="InterPro" id="IPR015915">
    <property type="entry name" value="Kelch-typ_b-propeller"/>
</dbReference>
<dbReference type="PANTHER" id="PTHR35807">
    <property type="entry name" value="TRANSCRIPTIONAL REGULATOR REDD-RELATED"/>
    <property type="match status" value="1"/>
</dbReference>
<reference evidence="2 3" key="1">
    <citation type="submission" date="2018-10" db="EMBL/GenBank/DDBJ databases">
        <title>Genome sequencing of Mucilaginibacter sp. HYN0043.</title>
        <authorList>
            <person name="Kim M."/>
            <person name="Yi H."/>
        </authorList>
    </citation>
    <scope>NUCLEOTIDE SEQUENCE [LARGE SCALE GENOMIC DNA]</scope>
    <source>
        <strain evidence="2 3">HYN0043</strain>
    </source>
</reference>
<evidence type="ECO:0000256" key="1">
    <source>
        <dbReference type="SAM" id="Phobius"/>
    </source>
</evidence>
<keyword evidence="3" id="KW-1185">Reference proteome</keyword>
<keyword evidence="1" id="KW-1133">Transmembrane helix</keyword>
<dbReference type="SUPFAM" id="SSF117281">
    <property type="entry name" value="Kelch motif"/>
    <property type="match status" value="1"/>
</dbReference>
<dbReference type="GO" id="GO:0006355">
    <property type="term" value="P:regulation of DNA-templated transcription"/>
    <property type="evidence" value="ECO:0007669"/>
    <property type="project" value="TreeGrafter"/>
</dbReference>
<dbReference type="KEGG" id="muh:HYN43_020415"/>
<dbReference type="AlphaFoldDB" id="A0A494VSX4"/>
<dbReference type="Proteomes" id="UP000270046">
    <property type="component" value="Chromosome"/>
</dbReference>